<dbReference type="GO" id="GO:0046872">
    <property type="term" value="F:metal ion binding"/>
    <property type="evidence" value="ECO:0007669"/>
    <property type="project" value="UniProtKB-KW"/>
</dbReference>
<feature type="domain" description="Aflatoxin regulatory protein" evidence="7">
    <location>
        <begin position="85"/>
        <end position="176"/>
    </location>
</feature>
<dbReference type="OrthoDB" id="4588915at2759"/>
<dbReference type="Proteomes" id="UP000078237">
    <property type="component" value="Unassembled WGS sequence"/>
</dbReference>
<evidence type="ECO:0000313" key="9">
    <source>
        <dbReference type="Proteomes" id="UP000078237"/>
    </source>
</evidence>
<dbReference type="InterPro" id="IPR013700">
    <property type="entry name" value="AflR"/>
</dbReference>
<dbReference type="VEuPathDB" id="FungiDB:MMYC01_203287"/>
<dbReference type="EMBL" id="LCTW02000061">
    <property type="protein sequence ID" value="KXX80391.1"/>
    <property type="molecule type" value="Genomic_DNA"/>
</dbReference>
<sequence>MALFELQHVDRPVPGVRGEASRSGITADSPFGNIQWHYDTPGLSPSSVLPPESWPRFDTPNSWADPGPTTRAEAGADVAGDGPKSHSCARESYDIFKDLICPAPDLHAPDANSVTVTAPLDQVLQFNKKAIDRLSGLLRCPCSKPGHRVMVHAAIISRILIWYQQAAGWTSSTAPLAKSVAVGGLDAPADGASSHPSHSTPGSVANLPSLPQTTGFVVGDVPAALGRFSINDQKMQAAIRSHLVLSELSNVSNLIELFDSSGVAGLNTSLAAWLRNEYDRTVSALKTGLNEAVECT</sequence>
<evidence type="ECO:0000259" key="7">
    <source>
        <dbReference type="Pfam" id="PF08493"/>
    </source>
</evidence>
<name>A0A175WAB0_9PEZI</name>
<evidence type="ECO:0000256" key="3">
    <source>
        <dbReference type="ARBA" id="ARBA00023125"/>
    </source>
</evidence>
<evidence type="ECO:0000256" key="6">
    <source>
        <dbReference type="SAM" id="MobiDB-lite"/>
    </source>
</evidence>
<dbReference type="GO" id="GO:0005634">
    <property type="term" value="C:nucleus"/>
    <property type="evidence" value="ECO:0007669"/>
    <property type="project" value="InterPro"/>
</dbReference>
<accession>A0A175WAB0</accession>
<evidence type="ECO:0000256" key="1">
    <source>
        <dbReference type="ARBA" id="ARBA00022723"/>
    </source>
</evidence>
<evidence type="ECO:0000256" key="4">
    <source>
        <dbReference type="ARBA" id="ARBA00023163"/>
    </source>
</evidence>
<keyword evidence="2" id="KW-0805">Transcription regulation</keyword>
<comment type="caution">
    <text evidence="8">The sequence shown here is derived from an EMBL/GenBank/DDBJ whole genome shotgun (WGS) entry which is preliminary data.</text>
</comment>
<dbReference type="AlphaFoldDB" id="A0A175WAB0"/>
<gene>
    <name evidence="8" type="ORF">MMYC01_203287</name>
</gene>
<evidence type="ECO:0000313" key="8">
    <source>
        <dbReference type="EMBL" id="KXX80391.1"/>
    </source>
</evidence>
<keyword evidence="3" id="KW-0238">DNA-binding</keyword>
<dbReference type="GO" id="GO:0006355">
    <property type="term" value="P:regulation of DNA-templated transcription"/>
    <property type="evidence" value="ECO:0007669"/>
    <property type="project" value="InterPro"/>
</dbReference>
<dbReference type="GO" id="GO:0003677">
    <property type="term" value="F:DNA binding"/>
    <property type="evidence" value="ECO:0007669"/>
    <property type="project" value="UniProtKB-KW"/>
</dbReference>
<keyword evidence="9" id="KW-1185">Reference proteome</keyword>
<protein>
    <submittedName>
        <fullName evidence="8">Aflatoxin biosynthesis regulatory protein</fullName>
    </submittedName>
</protein>
<evidence type="ECO:0000256" key="2">
    <source>
        <dbReference type="ARBA" id="ARBA00023015"/>
    </source>
</evidence>
<keyword evidence="5" id="KW-0539">Nucleus</keyword>
<keyword evidence="4" id="KW-0804">Transcription</keyword>
<feature type="region of interest" description="Disordered" evidence="6">
    <location>
        <begin position="45"/>
        <end position="85"/>
    </location>
</feature>
<dbReference type="GO" id="GO:0045122">
    <property type="term" value="P:aflatoxin biosynthetic process"/>
    <property type="evidence" value="ECO:0007669"/>
    <property type="project" value="InterPro"/>
</dbReference>
<dbReference type="Pfam" id="PF08493">
    <property type="entry name" value="AflR"/>
    <property type="match status" value="1"/>
</dbReference>
<proteinExistence type="predicted"/>
<evidence type="ECO:0000256" key="5">
    <source>
        <dbReference type="ARBA" id="ARBA00023242"/>
    </source>
</evidence>
<keyword evidence="1" id="KW-0479">Metal-binding</keyword>
<organism evidence="8 9">
    <name type="scientific">Madurella mycetomatis</name>
    <dbReference type="NCBI Taxonomy" id="100816"/>
    <lineage>
        <taxon>Eukaryota</taxon>
        <taxon>Fungi</taxon>
        <taxon>Dikarya</taxon>
        <taxon>Ascomycota</taxon>
        <taxon>Pezizomycotina</taxon>
        <taxon>Sordariomycetes</taxon>
        <taxon>Sordariomycetidae</taxon>
        <taxon>Sordariales</taxon>
        <taxon>Sordariales incertae sedis</taxon>
        <taxon>Madurella</taxon>
    </lineage>
</organism>
<reference evidence="8 9" key="1">
    <citation type="journal article" date="2016" name="Genome Announc.">
        <title>Genome Sequence of Madurella mycetomatis mm55, Isolated from a Human Mycetoma Case in Sudan.</title>
        <authorList>
            <person name="Smit S."/>
            <person name="Derks M.F."/>
            <person name="Bervoets S."/>
            <person name="Fahal A."/>
            <person name="van Leeuwen W."/>
            <person name="van Belkum A."/>
            <person name="van de Sande W.W."/>
        </authorList>
    </citation>
    <scope>NUCLEOTIDE SEQUENCE [LARGE SCALE GENOMIC DNA]</scope>
    <source>
        <strain evidence="9">mm55</strain>
    </source>
</reference>